<keyword evidence="3" id="KW-1185">Reference proteome</keyword>
<keyword evidence="1" id="KW-0732">Signal</keyword>
<sequence length="74" mass="8585">MKTKSILLIFILIFCSCVADENEQLINNQYLNKDQQFQLKNTIIVPNHDILQIPNLDSEEILGFSNLIFIGKEF</sequence>
<organism evidence="2 3">
    <name type="scientific">Lutibacter aestuarii</name>
    <dbReference type="NCBI Taxonomy" id="861111"/>
    <lineage>
        <taxon>Bacteria</taxon>
        <taxon>Pseudomonadati</taxon>
        <taxon>Bacteroidota</taxon>
        <taxon>Flavobacteriia</taxon>
        <taxon>Flavobacteriales</taxon>
        <taxon>Flavobacteriaceae</taxon>
        <taxon>Lutibacter</taxon>
    </lineage>
</organism>
<protein>
    <submittedName>
        <fullName evidence="2">Uncharacterized protein</fullName>
    </submittedName>
</protein>
<accession>A0ABW2Z3X0</accession>
<gene>
    <name evidence="2" type="ORF">ACFQZW_04380</name>
</gene>
<evidence type="ECO:0000256" key="1">
    <source>
        <dbReference type="SAM" id="SignalP"/>
    </source>
</evidence>
<proteinExistence type="predicted"/>
<evidence type="ECO:0000313" key="2">
    <source>
        <dbReference type="EMBL" id="MFD0761308.1"/>
    </source>
</evidence>
<dbReference type="EMBL" id="JBHTIC010000005">
    <property type="protein sequence ID" value="MFD0761308.1"/>
    <property type="molecule type" value="Genomic_DNA"/>
</dbReference>
<dbReference type="PROSITE" id="PS51257">
    <property type="entry name" value="PROKAR_LIPOPROTEIN"/>
    <property type="match status" value="1"/>
</dbReference>
<feature type="chain" id="PRO_5045339303" evidence="1">
    <location>
        <begin position="20"/>
        <end position="74"/>
    </location>
</feature>
<feature type="signal peptide" evidence="1">
    <location>
        <begin position="1"/>
        <end position="19"/>
    </location>
</feature>
<comment type="caution">
    <text evidence="2">The sequence shown here is derived from an EMBL/GenBank/DDBJ whole genome shotgun (WGS) entry which is preliminary data.</text>
</comment>
<evidence type="ECO:0000313" key="3">
    <source>
        <dbReference type="Proteomes" id="UP001597032"/>
    </source>
</evidence>
<dbReference type="Proteomes" id="UP001597032">
    <property type="component" value="Unassembled WGS sequence"/>
</dbReference>
<dbReference type="RefSeq" id="WP_386781551.1">
    <property type="nucleotide sequence ID" value="NZ_JBHTIC010000005.1"/>
</dbReference>
<name>A0ABW2Z3X0_9FLAO</name>
<reference evidence="3" key="1">
    <citation type="journal article" date="2019" name="Int. J. Syst. Evol. Microbiol.">
        <title>The Global Catalogue of Microorganisms (GCM) 10K type strain sequencing project: providing services to taxonomists for standard genome sequencing and annotation.</title>
        <authorList>
            <consortium name="The Broad Institute Genomics Platform"/>
            <consortium name="The Broad Institute Genome Sequencing Center for Infectious Disease"/>
            <person name="Wu L."/>
            <person name="Ma J."/>
        </authorList>
    </citation>
    <scope>NUCLEOTIDE SEQUENCE [LARGE SCALE GENOMIC DNA]</scope>
    <source>
        <strain evidence="3">CCUG 60022</strain>
    </source>
</reference>